<feature type="region of interest" description="Disordered" evidence="1">
    <location>
        <begin position="166"/>
        <end position="185"/>
    </location>
</feature>
<organism evidence="2 3">
    <name type="scientific">Asbolus verrucosus</name>
    <name type="common">Desert ironclad beetle</name>
    <dbReference type="NCBI Taxonomy" id="1661398"/>
    <lineage>
        <taxon>Eukaryota</taxon>
        <taxon>Metazoa</taxon>
        <taxon>Ecdysozoa</taxon>
        <taxon>Arthropoda</taxon>
        <taxon>Hexapoda</taxon>
        <taxon>Insecta</taxon>
        <taxon>Pterygota</taxon>
        <taxon>Neoptera</taxon>
        <taxon>Endopterygota</taxon>
        <taxon>Coleoptera</taxon>
        <taxon>Polyphaga</taxon>
        <taxon>Cucujiformia</taxon>
        <taxon>Tenebrionidae</taxon>
        <taxon>Pimeliinae</taxon>
        <taxon>Asbolus</taxon>
    </lineage>
</organism>
<feature type="compositionally biased region" description="Polar residues" evidence="1">
    <location>
        <begin position="1"/>
        <end position="12"/>
    </location>
</feature>
<feature type="region of interest" description="Disordered" evidence="1">
    <location>
        <begin position="1"/>
        <end position="24"/>
    </location>
</feature>
<dbReference type="AlphaFoldDB" id="A0A482VG87"/>
<reference evidence="2 3" key="1">
    <citation type="submission" date="2017-03" db="EMBL/GenBank/DDBJ databases">
        <title>Genome of the blue death feigning beetle - Asbolus verrucosus.</title>
        <authorList>
            <person name="Rider S.D."/>
        </authorList>
    </citation>
    <scope>NUCLEOTIDE SEQUENCE [LARGE SCALE GENOMIC DNA]</scope>
    <source>
        <strain evidence="2">Butters</strain>
        <tissue evidence="2">Head and leg muscle</tissue>
    </source>
</reference>
<comment type="caution">
    <text evidence="2">The sequence shown here is derived from an EMBL/GenBank/DDBJ whole genome shotgun (WGS) entry which is preliminary data.</text>
</comment>
<dbReference type="EMBL" id="QDEB01101961">
    <property type="protein sequence ID" value="RZC31852.1"/>
    <property type="molecule type" value="Genomic_DNA"/>
</dbReference>
<accession>A0A482VG87</accession>
<gene>
    <name evidence="2" type="ORF">BDFB_001173</name>
</gene>
<evidence type="ECO:0000256" key="1">
    <source>
        <dbReference type="SAM" id="MobiDB-lite"/>
    </source>
</evidence>
<keyword evidence="3" id="KW-1185">Reference proteome</keyword>
<protein>
    <submittedName>
        <fullName evidence="2">Uncharacterized protein</fullName>
    </submittedName>
</protein>
<dbReference type="OrthoDB" id="6774990at2759"/>
<proteinExistence type="predicted"/>
<evidence type="ECO:0000313" key="2">
    <source>
        <dbReference type="EMBL" id="RZC31852.1"/>
    </source>
</evidence>
<feature type="compositionally biased region" description="Polar residues" evidence="1">
    <location>
        <begin position="168"/>
        <end position="178"/>
    </location>
</feature>
<name>A0A482VG87_ASBVE</name>
<sequence length="185" mass="19573">MNDPNNPTSSQVKETKNDKPMHNTNAKLVRALTNNLTETRPSGAEVNRGNIIFVRGAKTSDGGHILLRTESVPASKTSLVLEEGDHGKLGQIFIQQGDLAEGVLLQSVKRLGSGTPIFLLSGNDNGNGHFLIQTTSAEDVHSVADVGEEQGGDNILLQALEGLHDNETSNSRGISTPIGSGRALD</sequence>
<evidence type="ECO:0000313" key="3">
    <source>
        <dbReference type="Proteomes" id="UP000292052"/>
    </source>
</evidence>
<dbReference type="Proteomes" id="UP000292052">
    <property type="component" value="Unassembled WGS sequence"/>
</dbReference>